<keyword evidence="2" id="KW-0436">Ligase</keyword>
<dbReference type="Proteomes" id="UP000031670">
    <property type="component" value="Unassembled WGS sequence"/>
</dbReference>
<evidence type="ECO:0000313" key="2">
    <source>
        <dbReference type="EMBL" id="GAM62051.1"/>
    </source>
</evidence>
<proteinExistence type="predicted"/>
<dbReference type="SUPFAM" id="SSF47781">
    <property type="entry name" value="RuvA domain 2-like"/>
    <property type="match status" value="1"/>
</dbReference>
<dbReference type="Gene3D" id="3.40.50.10190">
    <property type="entry name" value="BRCT domain"/>
    <property type="match status" value="1"/>
</dbReference>
<evidence type="ECO:0000313" key="3">
    <source>
        <dbReference type="Proteomes" id="UP000031670"/>
    </source>
</evidence>
<dbReference type="AlphaFoldDB" id="A0A0B8P710"/>
<reference evidence="2 3" key="1">
    <citation type="submission" date="2015-01" db="EMBL/GenBank/DDBJ databases">
        <title>Vibrio sp. C5 JCM 19232 whole genome shotgun sequence.</title>
        <authorList>
            <person name="Sawabe T."/>
            <person name="Meirelles P."/>
            <person name="Feng G."/>
            <person name="Sayaka M."/>
            <person name="Hattori M."/>
            <person name="Ohkuma M."/>
        </authorList>
    </citation>
    <scope>NUCLEOTIDE SEQUENCE [LARGE SCALE GENOMIC DNA]</scope>
    <source>
        <strain evidence="2 3">JCM19232</strain>
    </source>
</reference>
<organism evidence="2 3">
    <name type="scientific">Vibrio ishigakensis</name>
    <dbReference type="NCBI Taxonomy" id="1481914"/>
    <lineage>
        <taxon>Bacteria</taxon>
        <taxon>Pseudomonadati</taxon>
        <taxon>Pseudomonadota</taxon>
        <taxon>Gammaproteobacteria</taxon>
        <taxon>Vibrionales</taxon>
        <taxon>Vibrionaceae</taxon>
        <taxon>Vibrio</taxon>
    </lineage>
</organism>
<dbReference type="GO" id="GO:0016874">
    <property type="term" value="F:ligase activity"/>
    <property type="evidence" value="ECO:0007669"/>
    <property type="project" value="UniProtKB-KW"/>
</dbReference>
<dbReference type="InterPro" id="IPR001357">
    <property type="entry name" value="BRCT_dom"/>
</dbReference>
<feature type="domain" description="BRCT" evidence="1">
    <location>
        <begin position="167"/>
        <end position="246"/>
    </location>
</feature>
<dbReference type="EMBL" id="BBSA01000004">
    <property type="protein sequence ID" value="GAM62051.1"/>
    <property type="molecule type" value="Genomic_DNA"/>
</dbReference>
<gene>
    <name evidence="2" type="ORF">JCM19232_6356</name>
</gene>
<dbReference type="Gene3D" id="1.10.150.20">
    <property type="entry name" value="5' to 3' exonuclease, C-terminal subdomain"/>
    <property type="match status" value="1"/>
</dbReference>
<evidence type="ECO:0000259" key="1">
    <source>
        <dbReference type="PROSITE" id="PS50172"/>
    </source>
</evidence>
<dbReference type="Pfam" id="PF00533">
    <property type="entry name" value="BRCT"/>
    <property type="match status" value="1"/>
</dbReference>
<name>A0A0B8P710_9VIBR</name>
<dbReference type="PROSITE" id="PS50172">
    <property type="entry name" value="BRCT"/>
    <property type="match status" value="1"/>
</dbReference>
<protein>
    <submittedName>
        <fullName evidence="2">DNA ligase</fullName>
    </submittedName>
</protein>
<comment type="caution">
    <text evidence="2">The sequence shown here is derived from an EMBL/GenBank/DDBJ whole genome shotgun (WGS) entry which is preliminary data.</text>
</comment>
<dbReference type="CDD" id="cd17748">
    <property type="entry name" value="BRCT_DNA_ligase_like"/>
    <property type="match status" value="1"/>
</dbReference>
<sequence>MICPNKSDCPAQTENTLIHFFKTLGNNDGFGPKVIEKLSNYGIRHIHEIYGLKKHHFTGYGFGDKTSKNLFDQLQASREIEVEDWRFLSAFGVSRLGGGNCERLLEHYSLTELFDLSPEDIAKLDGFAMLSAEAIVEGLTSIKDEFFKVYALDFNLSITPRTSDEDELSSPIAGAVIVFTGTMVQGSRSDMEKQAKSLGAKVGKSVTGKTTYLVAGARVGETKINGAKDKGVKVLSEAEYLELIQE</sequence>
<dbReference type="InterPro" id="IPR010994">
    <property type="entry name" value="RuvA_2-like"/>
</dbReference>
<reference evidence="2 3" key="2">
    <citation type="submission" date="2015-01" db="EMBL/GenBank/DDBJ databases">
        <authorList>
            <consortium name="NBRP consortium"/>
            <person name="Sawabe T."/>
            <person name="Meirelles P."/>
            <person name="Feng G."/>
            <person name="Sayaka M."/>
            <person name="Hattori M."/>
            <person name="Ohkuma M."/>
        </authorList>
    </citation>
    <scope>NUCLEOTIDE SEQUENCE [LARGE SCALE GENOMIC DNA]</scope>
    <source>
        <strain evidence="2 3">JCM19232</strain>
    </source>
</reference>
<accession>A0A0B8P710</accession>
<dbReference type="InterPro" id="IPR036420">
    <property type="entry name" value="BRCT_dom_sf"/>
</dbReference>
<dbReference type="SUPFAM" id="SSF52113">
    <property type="entry name" value="BRCT domain"/>
    <property type="match status" value="1"/>
</dbReference>